<gene>
    <name evidence="1" type="ORF">K3G42_006681</name>
</gene>
<name>A0ACB8EFP1_9SAUR</name>
<evidence type="ECO:0000313" key="1">
    <source>
        <dbReference type="EMBL" id="KAH7991501.1"/>
    </source>
</evidence>
<organism evidence="1 2">
    <name type="scientific">Sphaerodactylus townsendi</name>
    <dbReference type="NCBI Taxonomy" id="933632"/>
    <lineage>
        <taxon>Eukaryota</taxon>
        <taxon>Metazoa</taxon>
        <taxon>Chordata</taxon>
        <taxon>Craniata</taxon>
        <taxon>Vertebrata</taxon>
        <taxon>Euteleostomi</taxon>
        <taxon>Lepidosauria</taxon>
        <taxon>Squamata</taxon>
        <taxon>Bifurcata</taxon>
        <taxon>Gekkota</taxon>
        <taxon>Sphaerodactylidae</taxon>
        <taxon>Sphaerodactylus</taxon>
    </lineage>
</organism>
<keyword evidence="2" id="KW-1185">Reference proteome</keyword>
<evidence type="ECO:0000313" key="2">
    <source>
        <dbReference type="Proteomes" id="UP000827872"/>
    </source>
</evidence>
<accession>A0ACB8EFP1</accession>
<comment type="caution">
    <text evidence="1">The sequence shown here is derived from an EMBL/GenBank/DDBJ whole genome shotgun (WGS) entry which is preliminary data.</text>
</comment>
<sequence>MAQGSSLWPLFLLLKLAAACALQLASRNGTGGSFPKGPLGGAGGEGPLRAGPVPGEGLLPSQAAPLSQAVGPRLPEGEAEAQAPETARPAESGPLCPSKAGLGIGCSSRVVKSGLVCALGVLIMLGNGTVIAVIASSVSGWSHSSRLVLLSLAAADATLAVLVVPLNLYHSLALVEEVDRSCRAVAFINSSVFGASLYSLAGVSLERYVAVFFPLRYGCLLTRRRVALLIAAAWLVPALLMGPVAMPGPGAVLQVRFSTAALLCEPDYASNTHYSFLLAGTIFCPAAAIVTFANLRLWLAARAQQRRGCVLAVAGGGAPPKRLRLLHMDPASRILGPVVIGFYVCWAPCMGTILYNEVVSPNPIKVRKYQFWKQSKGGFRS</sequence>
<protein>
    <submittedName>
        <fullName evidence="1">Uncharacterized protein</fullName>
    </submittedName>
</protein>
<dbReference type="Proteomes" id="UP000827872">
    <property type="component" value="Linkage Group LG03"/>
</dbReference>
<dbReference type="EMBL" id="CM037616">
    <property type="protein sequence ID" value="KAH7991501.1"/>
    <property type="molecule type" value="Genomic_DNA"/>
</dbReference>
<proteinExistence type="predicted"/>
<reference evidence="1" key="1">
    <citation type="submission" date="2021-08" db="EMBL/GenBank/DDBJ databases">
        <title>The first chromosome-level gecko genome reveals the dynamic sex chromosomes of Neotropical dwarf geckos (Sphaerodactylidae: Sphaerodactylus).</title>
        <authorList>
            <person name="Pinto B.J."/>
            <person name="Keating S.E."/>
            <person name="Gamble T."/>
        </authorList>
    </citation>
    <scope>NUCLEOTIDE SEQUENCE</scope>
    <source>
        <strain evidence="1">TG3544</strain>
    </source>
</reference>